<accession>A0ABR3SUE8</accession>
<evidence type="ECO:0000313" key="2">
    <source>
        <dbReference type="Proteomes" id="UP001521116"/>
    </source>
</evidence>
<keyword evidence="2" id="KW-1185">Reference proteome</keyword>
<protein>
    <submittedName>
        <fullName evidence="1">Uncharacterized protein</fullName>
    </submittedName>
</protein>
<gene>
    <name evidence="1" type="ORF">SLS56_005167</name>
</gene>
<evidence type="ECO:0000313" key="1">
    <source>
        <dbReference type="EMBL" id="KAL1629897.1"/>
    </source>
</evidence>
<dbReference type="Proteomes" id="UP001521116">
    <property type="component" value="Unassembled WGS sequence"/>
</dbReference>
<comment type="caution">
    <text evidence="1">The sequence shown here is derived from an EMBL/GenBank/DDBJ whole genome shotgun (WGS) entry which is preliminary data.</text>
</comment>
<proteinExistence type="predicted"/>
<name>A0ABR3SUE8_9PEZI</name>
<reference evidence="1 2" key="1">
    <citation type="submission" date="2024-02" db="EMBL/GenBank/DDBJ databases">
        <title>De novo assembly and annotation of 12 fungi associated with fruit tree decline syndrome in Ontario, Canada.</title>
        <authorList>
            <person name="Sulman M."/>
            <person name="Ellouze W."/>
            <person name="Ilyukhin E."/>
        </authorList>
    </citation>
    <scope>NUCLEOTIDE SEQUENCE [LARGE SCALE GENOMIC DNA]</scope>
    <source>
        <strain evidence="1 2">M1-105</strain>
    </source>
</reference>
<organism evidence="1 2">
    <name type="scientific">Neofusicoccum ribis</name>
    <dbReference type="NCBI Taxonomy" id="45134"/>
    <lineage>
        <taxon>Eukaryota</taxon>
        <taxon>Fungi</taxon>
        <taxon>Dikarya</taxon>
        <taxon>Ascomycota</taxon>
        <taxon>Pezizomycotina</taxon>
        <taxon>Dothideomycetes</taxon>
        <taxon>Dothideomycetes incertae sedis</taxon>
        <taxon>Botryosphaeriales</taxon>
        <taxon>Botryosphaeriaceae</taxon>
        <taxon>Neofusicoccum</taxon>
    </lineage>
</organism>
<dbReference type="EMBL" id="JAJVDC020000050">
    <property type="protein sequence ID" value="KAL1629897.1"/>
    <property type="molecule type" value="Genomic_DNA"/>
</dbReference>
<sequence>MAQLLASVKHNEADIRNLINKPIGELIEARHTYRDVRIDDIIAGESILVEAKFRKVLASRSLAIEFNQWKKSREHPTLKDFCSRIGISYDDHRHYLSRGQKILDYEKSAVSTISVVITFCWSKAMRNNDILGFAHQLKEKYGELYSFLEGKAGWLAECQSLYDGAVLQTEACDIDNGQVDVMQDTHRPADQSRQSGGSETGNIELQAQYSFPAMSAPEGIQGNSTQLVAGQPNHHYIPIQYGLVHQQARNADYPQMLDPNDPYMASNGQYTFTTTHGDLLLHRNNISWAENY</sequence>